<evidence type="ECO:0000313" key="3">
    <source>
        <dbReference type="Proteomes" id="UP000063964"/>
    </source>
</evidence>
<name>A0A0X8JS73_9BACT</name>
<dbReference type="SUPFAM" id="SSF52540">
    <property type="entry name" value="P-loop containing nucleoside triphosphate hydrolases"/>
    <property type="match status" value="1"/>
</dbReference>
<dbReference type="OrthoDB" id="69313at2"/>
<dbReference type="STRING" id="888061.AXF15_10870"/>
<dbReference type="EMBL" id="CP014230">
    <property type="protein sequence ID" value="AMD93553.1"/>
    <property type="molecule type" value="Genomic_DNA"/>
</dbReference>
<proteinExistence type="predicted"/>
<reference evidence="3" key="1">
    <citation type="submission" date="2016-02" db="EMBL/GenBank/DDBJ databases">
        <authorList>
            <person name="Holder M.E."/>
            <person name="Ajami N.J."/>
            <person name="Petrosino J.F."/>
        </authorList>
    </citation>
    <scope>NUCLEOTIDE SEQUENCE [LARGE SCALE GENOMIC DNA]</scope>
    <source>
        <strain evidence="3">DSM 12838</strain>
    </source>
</reference>
<dbReference type="KEGG" id="doa:AXF15_10870"/>
<dbReference type="Pfam" id="PF01656">
    <property type="entry name" value="CbiA"/>
    <property type="match status" value="1"/>
</dbReference>
<evidence type="ECO:0000313" key="2">
    <source>
        <dbReference type="EMBL" id="AMD93553.1"/>
    </source>
</evidence>
<dbReference type="Proteomes" id="UP000063964">
    <property type="component" value="Chromosome"/>
</dbReference>
<accession>A0A0X8JS73</accession>
<sequence>MANIHLFLQGKGGVGKSFSASMLTQFFLDSGKNVVCIDTDPVNATFSAYQRFQATHIDLMKNRKFTDRPFDEIIEKISEVEEDANVVIDNGASSFIAFSSFILENDVASLLSEMGNNLYVHTIITGGDSQDDTVHGFASLVSQFQTPLIVWINPYFGIVERGGKGFEDFKPYKDNRDRVAGVIHLPDLQAETFGVNLGDMLKARLTFAEALENSNSPIMTRQRLKIAQRQIYAQLEACPEL</sequence>
<dbReference type="InterPro" id="IPR027417">
    <property type="entry name" value="P-loop_NTPase"/>
</dbReference>
<feature type="domain" description="CobQ/CobB/MinD/ParA nucleotide binding" evidence="1">
    <location>
        <begin position="8"/>
        <end position="133"/>
    </location>
</feature>
<keyword evidence="3" id="KW-1185">Reference proteome</keyword>
<evidence type="ECO:0000259" key="1">
    <source>
        <dbReference type="Pfam" id="PF01656"/>
    </source>
</evidence>
<dbReference type="Gene3D" id="3.40.50.300">
    <property type="entry name" value="P-loop containing nucleotide triphosphate hydrolases"/>
    <property type="match status" value="1"/>
</dbReference>
<dbReference type="AlphaFoldDB" id="A0A0X8JS73"/>
<gene>
    <name evidence="2" type="ORF">AXF15_10870</name>
</gene>
<organism evidence="2 3">
    <name type="scientific">Desulfomicrobium orale DSM 12838</name>
    <dbReference type="NCBI Taxonomy" id="888061"/>
    <lineage>
        <taxon>Bacteria</taxon>
        <taxon>Pseudomonadati</taxon>
        <taxon>Thermodesulfobacteriota</taxon>
        <taxon>Desulfovibrionia</taxon>
        <taxon>Desulfovibrionales</taxon>
        <taxon>Desulfomicrobiaceae</taxon>
        <taxon>Desulfomicrobium</taxon>
    </lineage>
</organism>
<protein>
    <recommendedName>
        <fullName evidence="1">CobQ/CobB/MinD/ParA nucleotide binding domain-containing protein</fullName>
    </recommendedName>
</protein>
<dbReference type="RefSeq" id="WP_066607308.1">
    <property type="nucleotide sequence ID" value="NZ_CP014230.1"/>
</dbReference>
<dbReference type="InterPro" id="IPR002586">
    <property type="entry name" value="CobQ/CobB/MinD/ParA_Nub-bd_dom"/>
</dbReference>